<dbReference type="GeneID" id="7333604"/>
<dbReference type="HOGENOM" id="CLU_071013_0_0_5"/>
<evidence type="ECO:0000313" key="3">
    <source>
        <dbReference type="EMBL" id="ACL94676.3"/>
    </source>
</evidence>
<dbReference type="PATRIC" id="fig|565050.3.peg.1193"/>
<dbReference type="Pfam" id="PF12804">
    <property type="entry name" value="NTP_transf_3"/>
    <property type="match status" value="1"/>
</dbReference>
<dbReference type="SUPFAM" id="SSF53448">
    <property type="entry name" value="Nucleotide-diphospho-sugar transferases"/>
    <property type="match status" value="1"/>
</dbReference>
<dbReference type="RefSeq" id="WP_012640161.1">
    <property type="nucleotide sequence ID" value="NC_011916.1"/>
</dbReference>
<accession>A0A0H3C7K8</accession>
<dbReference type="InterPro" id="IPR029044">
    <property type="entry name" value="Nucleotide-diphossugar_trans"/>
</dbReference>
<protein>
    <submittedName>
        <fullName evidence="3">MobA-like NTP transferase domain protein</fullName>
    </submittedName>
</protein>
<evidence type="ECO:0000256" key="1">
    <source>
        <dbReference type="ARBA" id="ARBA00022842"/>
    </source>
</evidence>
<keyword evidence="3" id="KW-0808">Transferase</keyword>
<gene>
    <name evidence="3" type="ordered locus">CCNA_01211</name>
</gene>
<dbReference type="GO" id="GO:0016779">
    <property type="term" value="F:nucleotidyltransferase activity"/>
    <property type="evidence" value="ECO:0007669"/>
    <property type="project" value="UniProtKB-ARBA"/>
</dbReference>
<evidence type="ECO:0000259" key="2">
    <source>
        <dbReference type="Pfam" id="PF12804"/>
    </source>
</evidence>
<dbReference type="Gene3D" id="3.90.550.10">
    <property type="entry name" value="Spore Coat Polysaccharide Biosynthesis Protein SpsA, Chain A"/>
    <property type="match status" value="1"/>
</dbReference>
<dbReference type="AlphaFoldDB" id="A0A0H3C7K8"/>
<dbReference type="Proteomes" id="UP000001364">
    <property type="component" value="Chromosome"/>
</dbReference>
<dbReference type="RefSeq" id="YP_002516584.3">
    <property type="nucleotide sequence ID" value="NC_011916.1"/>
</dbReference>
<dbReference type="KEGG" id="ccs:CCNA_01211"/>
<feature type="domain" description="MobA-like NTP transferase" evidence="2">
    <location>
        <begin position="57"/>
        <end position="167"/>
    </location>
</feature>
<evidence type="ECO:0000313" key="4">
    <source>
        <dbReference type="Proteomes" id="UP000001364"/>
    </source>
</evidence>
<keyword evidence="1" id="KW-0460">Magnesium</keyword>
<dbReference type="EMBL" id="CP001340">
    <property type="protein sequence ID" value="ACL94676.3"/>
    <property type="molecule type" value="Genomic_DNA"/>
</dbReference>
<sequence length="291" mass="31013">MGSGGQQGHDPHRRECRRHTLQDLSRLREGPVIQPFKALILAGSRPGEVDPAAAYAGVAHKGLIVLQGQTLLARVLGAVEAAGASEIGVSANDEAIKAALAGTRAQALPTAEGPSQSVAEAAERLGFPLLITTVDHALLKPEWITQFLADTPDWAEVAVLLAPEARVQAAAPQTKRTYLKFRDGRYSGCNLFLLRDARAMGVVSLWRKVEALRKQPWKIAAMLGPSFLLRYALGLLTLDQAVARLGALADVKAAAVRAHDGLAAVDVDKPSDLDLVRELVGEAKSPLHFKG</sequence>
<organism evidence="3 4">
    <name type="scientific">Caulobacter vibrioides (strain NA1000 / CB15N)</name>
    <name type="common">Caulobacter crescentus</name>
    <dbReference type="NCBI Taxonomy" id="565050"/>
    <lineage>
        <taxon>Bacteria</taxon>
        <taxon>Pseudomonadati</taxon>
        <taxon>Pseudomonadota</taxon>
        <taxon>Alphaproteobacteria</taxon>
        <taxon>Caulobacterales</taxon>
        <taxon>Caulobacteraceae</taxon>
        <taxon>Caulobacter</taxon>
    </lineage>
</organism>
<dbReference type="InterPro" id="IPR025877">
    <property type="entry name" value="MobA-like_NTP_Trfase"/>
</dbReference>
<dbReference type="OrthoDB" id="159246at2"/>
<name>A0A0H3C7K8_CAUVN</name>
<proteinExistence type="predicted"/>
<keyword evidence="4" id="KW-1185">Reference proteome</keyword>
<reference evidence="3 4" key="1">
    <citation type="journal article" date="2010" name="J. Bacteriol.">
        <title>The genetic basis of laboratory adaptation in Caulobacter crescentus.</title>
        <authorList>
            <person name="Marks M.E."/>
            <person name="Castro-Rojas C.M."/>
            <person name="Teiling C."/>
            <person name="Du L."/>
            <person name="Kapatral V."/>
            <person name="Walunas T.L."/>
            <person name="Crosson S."/>
        </authorList>
    </citation>
    <scope>NUCLEOTIDE SEQUENCE [LARGE SCALE GENOMIC DNA]</scope>
    <source>
        <strain evidence="4">NA1000 / CB15N</strain>
    </source>
</reference>